<reference evidence="1" key="1">
    <citation type="submission" date="2023-05" db="EMBL/GenBank/DDBJ databases">
        <authorList>
            <consortium name="ELIXIR-Norway"/>
        </authorList>
    </citation>
    <scope>NUCLEOTIDE SEQUENCE</scope>
</reference>
<evidence type="ECO:0000313" key="1">
    <source>
        <dbReference type="EMBL" id="CAN0292908.1"/>
    </source>
</evidence>
<dbReference type="EMBL" id="OX596109">
    <property type="protein sequence ID" value="CAN0292908.1"/>
    <property type="molecule type" value="Genomic_DNA"/>
</dbReference>
<dbReference type="Proteomes" id="UP001162501">
    <property type="component" value="Chromosome 25"/>
</dbReference>
<gene>
    <name evidence="1" type="ORF">MRATA1EN22A_LOCUS15069</name>
</gene>
<name>A0AC59Z7W0_RANTA</name>
<accession>A0AC59Z7W0</accession>
<reference evidence="1" key="2">
    <citation type="submission" date="2025-03" db="EMBL/GenBank/DDBJ databases">
        <authorList>
            <consortium name="ELIXIR-Norway"/>
            <consortium name="Elixir Norway"/>
        </authorList>
    </citation>
    <scope>NUCLEOTIDE SEQUENCE</scope>
</reference>
<organism evidence="1 2">
    <name type="scientific">Rangifer tarandus platyrhynchus</name>
    <name type="common">Svalbard reindeer</name>
    <dbReference type="NCBI Taxonomy" id="3082113"/>
    <lineage>
        <taxon>Eukaryota</taxon>
        <taxon>Metazoa</taxon>
        <taxon>Chordata</taxon>
        <taxon>Craniata</taxon>
        <taxon>Vertebrata</taxon>
        <taxon>Euteleostomi</taxon>
        <taxon>Mammalia</taxon>
        <taxon>Eutheria</taxon>
        <taxon>Laurasiatheria</taxon>
        <taxon>Artiodactyla</taxon>
        <taxon>Ruminantia</taxon>
        <taxon>Pecora</taxon>
        <taxon>Cervidae</taxon>
        <taxon>Odocoileinae</taxon>
        <taxon>Rangifer</taxon>
    </lineage>
</organism>
<protein>
    <submittedName>
        <fullName evidence="1">Uncharacterized protein</fullName>
    </submittedName>
</protein>
<proteinExistence type="predicted"/>
<sequence length="124" mass="14087">MSHFNTRGDKNLTWDQIKGTFLVGIVGLFLLPSWELLACNMRNWERKRQNSAAREQPYPPAVSKADTPAWILKFSSIFSSLHLEAARVSPFHQKKAVASGWTGSRGVMLYLRSFCPQMTLSCLR</sequence>
<evidence type="ECO:0000313" key="2">
    <source>
        <dbReference type="Proteomes" id="UP001162501"/>
    </source>
</evidence>